<name>A0A382DQW9_9ZZZZ</name>
<gene>
    <name evidence="3" type="ORF">METZ01_LOCUS192841</name>
</gene>
<feature type="domain" description="HpcH/HpaI aldolase/citrate lyase" evidence="2">
    <location>
        <begin position="65"/>
        <end position="146"/>
    </location>
</feature>
<proteinExistence type="predicted"/>
<reference evidence="3" key="1">
    <citation type="submission" date="2018-05" db="EMBL/GenBank/DDBJ databases">
        <authorList>
            <person name="Lanie J.A."/>
            <person name="Ng W.-L."/>
            <person name="Kazmierczak K.M."/>
            <person name="Andrzejewski T.M."/>
            <person name="Davidsen T.M."/>
            <person name="Wayne K.J."/>
            <person name="Tettelin H."/>
            <person name="Glass J.I."/>
            <person name="Rusch D."/>
            <person name="Podicherti R."/>
            <person name="Tsui H.-C.T."/>
            <person name="Winkler M.E."/>
        </authorList>
    </citation>
    <scope>NUCLEOTIDE SEQUENCE</scope>
</reference>
<evidence type="ECO:0000313" key="3">
    <source>
        <dbReference type="EMBL" id="SVB39987.1"/>
    </source>
</evidence>
<organism evidence="3">
    <name type="scientific">marine metagenome</name>
    <dbReference type="NCBI Taxonomy" id="408172"/>
    <lineage>
        <taxon>unclassified sequences</taxon>
        <taxon>metagenomes</taxon>
        <taxon>ecological metagenomes</taxon>
    </lineage>
</organism>
<dbReference type="Pfam" id="PF03328">
    <property type="entry name" value="HpcH_HpaI"/>
    <property type="match status" value="1"/>
</dbReference>
<dbReference type="GO" id="GO:0046872">
    <property type="term" value="F:metal ion binding"/>
    <property type="evidence" value="ECO:0007669"/>
    <property type="project" value="UniProtKB-KW"/>
</dbReference>
<accession>A0A382DQW9</accession>
<dbReference type="SUPFAM" id="SSF51621">
    <property type="entry name" value="Phosphoenolpyruvate/pyruvate domain"/>
    <property type="match status" value="1"/>
</dbReference>
<dbReference type="AlphaFoldDB" id="A0A382DQW9"/>
<evidence type="ECO:0000256" key="1">
    <source>
        <dbReference type="ARBA" id="ARBA00022723"/>
    </source>
</evidence>
<dbReference type="InterPro" id="IPR040442">
    <property type="entry name" value="Pyrv_kinase-like_dom_sf"/>
</dbReference>
<protein>
    <recommendedName>
        <fullName evidence="2">HpcH/HpaI aldolase/citrate lyase domain-containing protein</fullName>
    </recommendedName>
</protein>
<dbReference type="EMBL" id="UINC01040305">
    <property type="protein sequence ID" value="SVB39987.1"/>
    <property type="molecule type" value="Genomic_DNA"/>
</dbReference>
<dbReference type="InterPro" id="IPR005000">
    <property type="entry name" value="Aldolase/citrate-lyase_domain"/>
</dbReference>
<evidence type="ECO:0000259" key="2">
    <source>
        <dbReference type="Pfam" id="PF03328"/>
    </source>
</evidence>
<dbReference type="InterPro" id="IPR015813">
    <property type="entry name" value="Pyrv/PenolPyrv_kinase-like_dom"/>
</dbReference>
<dbReference type="GO" id="GO:0003824">
    <property type="term" value="F:catalytic activity"/>
    <property type="evidence" value="ECO:0007669"/>
    <property type="project" value="InterPro"/>
</dbReference>
<keyword evidence="1" id="KW-0479">Metal-binding</keyword>
<dbReference type="Gene3D" id="3.20.20.60">
    <property type="entry name" value="Phosphoenolpyruvate-binding domains"/>
    <property type="match status" value="2"/>
</dbReference>
<sequence length="259" mass="29093">MADIFKLDKELANQLVRLKEDFGLGAVKAEFEAEGASFRDLVRLRRITIQQGIPLYLKIGGAEAIRDIKDAFELGVDGLIAPMIESSFAVAKFLNACRSIYGDQKIFKSINVETRQAAENIEDLLKMAANSIDNITIGRTDLSQSYFDEKIQPDSEFVLDLIESLGRKVVAAGPTLTVGGSLTKVSIERFRGRSKEWAEQVTSLETRKIILPADIMLEKDEALGESIKFEELYLRSKLETEKMLTESDRERLSKLKNRL</sequence>